<gene>
    <name evidence="14" type="ORF">PPUN14671_21340</name>
</gene>
<evidence type="ECO:0000256" key="12">
    <source>
        <dbReference type="SAM" id="MobiDB-lite"/>
    </source>
</evidence>
<comment type="similarity">
    <text evidence="1">Belongs to the protein kinase superfamily. RIO-type Ser/Thr kinase family.</text>
</comment>
<dbReference type="AlphaFoldDB" id="A0AA37RGJ0"/>
<keyword evidence="8" id="KW-0067">ATP-binding</keyword>
<dbReference type="EMBL" id="BSKJ01000004">
    <property type="protein sequence ID" value="GLO35301.1"/>
    <property type="molecule type" value="Genomic_DNA"/>
</dbReference>
<keyword evidence="6" id="KW-0547">Nucleotide-binding</keyword>
<evidence type="ECO:0000256" key="11">
    <source>
        <dbReference type="ARBA" id="ARBA00048679"/>
    </source>
</evidence>
<evidence type="ECO:0000256" key="2">
    <source>
        <dbReference type="ARBA" id="ARBA00012513"/>
    </source>
</evidence>
<dbReference type="EC" id="2.7.11.1" evidence="2"/>
<keyword evidence="5" id="KW-0479">Metal-binding</keyword>
<dbReference type="InterPro" id="IPR011009">
    <property type="entry name" value="Kinase-like_dom_sf"/>
</dbReference>
<dbReference type="Proteomes" id="UP001161257">
    <property type="component" value="Unassembled WGS sequence"/>
</dbReference>
<reference evidence="14" key="1">
    <citation type="submission" date="2023-01" db="EMBL/GenBank/DDBJ databases">
        <title>Whole-genome sequence of Pseudomonas putida NBRC 14671.</title>
        <authorList>
            <person name="Morohoshi T."/>
            <person name="Someya N."/>
        </authorList>
    </citation>
    <scope>NUCLEOTIDE SEQUENCE</scope>
    <source>
        <strain evidence="14">NBRC 14671</strain>
    </source>
</reference>
<dbReference type="GO" id="GO:0004674">
    <property type="term" value="F:protein serine/threonine kinase activity"/>
    <property type="evidence" value="ECO:0007669"/>
    <property type="project" value="UniProtKB-KW"/>
</dbReference>
<feature type="region of interest" description="Disordered" evidence="12">
    <location>
        <begin position="286"/>
        <end position="310"/>
    </location>
</feature>
<feature type="domain" description="RIO kinase" evidence="13">
    <location>
        <begin position="10"/>
        <end position="247"/>
    </location>
</feature>
<evidence type="ECO:0000313" key="15">
    <source>
        <dbReference type="Proteomes" id="UP001161257"/>
    </source>
</evidence>
<evidence type="ECO:0000256" key="1">
    <source>
        <dbReference type="ARBA" id="ARBA00009196"/>
    </source>
</evidence>
<dbReference type="InterPro" id="IPR051272">
    <property type="entry name" value="RIO-type_Ser/Thr_kinase"/>
</dbReference>
<accession>A0AA37RGJ0</accession>
<dbReference type="Pfam" id="PF01163">
    <property type="entry name" value="RIO1"/>
    <property type="match status" value="1"/>
</dbReference>
<dbReference type="PANTHER" id="PTHR45723">
    <property type="entry name" value="SERINE/THREONINE-PROTEIN KINASE RIO1"/>
    <property type="match status" value="1"/>
</dbReference>
<evidence type="ECO:0000256" key="3">
    <source>
        <dbReference type="ARBA" id="ARBA00022527"/>
    </source>
</evidence>
<dbReference type="Gene3D" id="1.10.510.10">
    <property type="entry name" value="Transferase(Phosphotransferase) domain 1"/>
    <property type="match status" value="1"/>
</dbReference>
<evidence type="ECO:0000256" key="10">
    <source>
        <dbReference type="ARBA" id="ARBA00047899"/>
    </source>
</evidence>
<evidence type="ECO:0000256" key="9">
    <source>
        <dbReference type="ARBA" id="ARBA00022842"/>
    </source>
</evidence>
<evidence type="ECO:0000313" key="14">
    <source>
        <dbReference type="EMBL" id="GLO35301.1"/>
    </source>
</evidence>
<evidence type="ECO:0000259" key="13">
    <source>
        <dbReference type="SMART" id="SM00090"/>
    </source>
</evidence>
<organism evidence="14 15">
    <name type="scientific">Pseudomonas putida</name>
    <name type="common">Arthrobacter siderocapsulatus</name>
    <dbReference type="NCBI Taxonomy" id="303"/>
    <lineage>
        <taxon>Bacteria</taxon>
        <taxon>Pseudomonadati</taxon>
        <taxon>Pseudomonadota</taxon>
        <taxon>Gammaproteobacteria</taxon>
        <taxon>Pseudomonadales</taxon>
        <taxon>Pseudomonadaceae</taxon>
        <taxon>Pseudomonas</taxon>
    </lineage>
</organism>
<evidence type="ECO:0000256" key="5">
    <source>
        <dbReference type="ARBA" id="ARBA00022723"/>
    </source>
</evidence>
<dbReference type="InterPro" id="IPR048148">
    <property type="entry name" value="Prot_kin_PA4780"/>
</dbReference>
<keyword evidence="7 14" id="KW-0418">Kinase</keyword>
<dbReference type="SMART" id="SM00090">
    <property type="entry name" value="RIO"/>
    <property type="match status" value="1"/>
</dbReference>
<evidence type="ECO:0000256" key="4">
    <source>
        <dbReference type="ARBA" id="ARBA00022679"/>
    </source>
</evidence>
<comment type="catalytic activity">
    <reaction evidence="11">
        <text>L-seryl-[protein] + ATP = O-phospho-L-seryl-[protein] + ADP + H(+)</text>
        <dbReference type="Rhea" id="RHEA:17989"/>
        <dbReference type="Rhea" id="RHEA-COMP:9863"/>
        <dbReference type="Rhea" id="RHEA-COMP:11604"/>
        <dbReference type="ChEBI" id="CHEBI:15378"/>
        <dbReference type="ChEBI" id="CHEBI:29999"/>
        <dbReference type="ChEBI" id="CHEBI:30616"/>
        <dbReference type="ChEBI" id="CHEBI:83421"/>
        <dbReference type="ChEBI" id="CHEBI:456216"/>
        <dbReference type="EC" id="2.7.11.1"/>
    </reaction>
</comment>
<evidence type="ECO:0000256" key="6">
    <source>
        <dbReference type="ARBA" id="ARBA00022741"/>
    </source>
</evidence>
<dbReference type="SUPFAM" id="SSF56112">
    <property type="entry name" value="Protein kinase-like (PK-like)"/>
    <property type="match status" value="1"/>
</dbReference>
<dbReference type="PROSITE" id="PS01245">
    <property type="entry name" value="RIO1"/>
    <property type="match status" value="1"/>
</dbReference>
<keyword evidence="4" id="KW-0808">Transferase</keyword>
<dbReference type="Gene3D" id="3.30.200.20">
    <property type="entry name" value="Phosphorylase Kinase, domain 1"/>
    <property type="match status" value="1"/>
</dbReference>
<dbReference type="InterPro" id="IPR000687">
    <property type="entry name" value="RIO_kinase"/>
</dbReference>
<protein>
    <recommendedName>
        <fullName evidence="2">non-specific serine/threonine protein kinase</fullName>
        <ecNumber evidence="2">2.7.11.1</ecNumber>
    </recommendedName>
</protein>
<comment type="catalytic activity">
    <reaction evidence="10">
        <text>L-threonyl-[protein] + ATP = O-phospho-L-threonyl-[protein] + ADP + H(+)</text>
        <dbReference type="Rhea" id="RHEA:46608"/>
        <dbReference type="Rhea" id="RHEA-COMP:11060"/>
        <dbReference type="Rhea" id="RHEA-COMP:11605"/>
        <dbReference type="ChEBI" id="CHEBI:15378"/>
        <dbReference type="ChEBI" id="CHEBI:30013"/>
        <dbReference type="ChEBI" id="CHEBI:30616"/>
        <dbReference type="ChEBI" id="CHEBI:61977"/>
        <dbReference type="ChEBI" id="CHEBI:456216"/>
        <dbReference type="EC" id="2.7.11.1"/>
    </reaction>
</comment>
<feature type="compositionally biased region" description="Basic and acidic residues" evidence="12">
    <location>
        <begin position="286"/>
        <end position="303"/>
    </location>
</feature>
<keyword evidence="9" id="KW-0460">Magnesium</keyword>
<name>A0AA37RGJ0_PSEPU</name>
<comment type="caution">
    <text evidence="14">The sequence shown here is derived from an EMBL/GenBank/DDBJ whole genome shotgun (WGS) entry which is preliminary data.</text>
</comment>
<evidence type="ECO:0000256" key="7">
    <source>
        <dbReference type="ARBA" id="ARBA00022777"/>
    </source>
</evidence>
<evidence type="ECO:0000256" key="8">
    <source>
        <dbReference type="ARBA" id="ARBA00022840"/>
    </source>
</evidence>
<dbReference type="NCBIfam" id="NF041645">
    <property type="entry name" value="prot_kin_PA4780"/>
    <property type="match status" value="1"/>
</dbReference>
<dbReference type="CDD" id="cd05145">
    <property type="entry name" value="RIO1_like"/>
    <property type="match status" value="1"/>
</dbReference>
<dbReference type="InterPro" id="IPR018934">
    <property type="entry name" value="RIO_dom"/>
</dbReference>
<dbReference type="GO" id="GO:0005524">
    <property type="term" value="F:ATP binding"/>
    <property type="evidence" value="ECO:0007669"/>
    <property type="project" value="UniProtKB-KW"/>
</dbReference>
<dbReference type="GO" id="GO:0046872">
    <property type="term" value="F:metal ion binding"/>
    <property type="evidence" value="ECO:0007669"/>
    <property type="project" value="UniProtKB-KW"/>
</dbReference>
<sequence>MTTNHSQDPERSLMKTPKRIEPLIEDGLVDEVLRPLMSGKEAAVYVVRCGSQVRCAKVYKEANKRSFRQAAEYQEGRKVRNSRQARAMAKGSKYGRKEAEDAWQNAEVAALFRLASAGVRVPKPYDFQDGVLLMELVTDADGDAAPRLNDVHLEAEEARTFHAFVIRQIVLMLCAGLVHGDLSEFNVLLGPDGPVIIDLPQAVDAAANNHAFNMLQRDVDNMAHYFGRFAPELKSTRYAQEMWALFEAGDLLPDSPLSGVFEDDEHEADVTGVMREIDAARMDDARRRAARVEAEHGPAKAEEPTPPWLQ</sequence>
<proteinExistence type="inferred from homology"/>
<keyword evidence="3" id="KW-0723">Serine/threonine-protein kinase</keyword>
<dbReference type="InterPro" id="IPR018935">
    <property type="entry name" value="RIO_kinase_CS"/>
</dbReference>